<dbReference type="RefSeq" id="WP_344632145.1">
    <property type="nucleotide sequence ID" value="NZ_BAAATJ010000017.1"/>
</dbReference>
<keyword evidence="5 8" id="KW-0460">Magnesium</keyword>
<protein>
    <recommendedName>
        <fullName evidence="8">CRISPR-associated endonuclease Cas1</fullName>
        <ecNumber evidence="8">3.1.-.-</ecNumber>
    </recommendedName>
</protein>
<evidence type="ECO:0000313" key="11">
    <source>
        <dbReference type="Proteomes" id="UP001500058"/>
    </source>
</evidence>
<dbReference type="PANTHER" id="PTHR34353:SF3">
    <property type="entry name" value="CRISPR-ASSOCIATED ENDONUCLEASE CAS1"/>
    <property type="match status" value="1"/>
</dbReference>
<comment type="similarity">
    <text evidence="8">Belongs to the CRISPR-associated endonuclease Cas1 family.</text>
</comment>
<comment type="caution">
    <text evidence="10">The sequence shown here is derived from an EMBL/GenBank/DDBJ whole genome shotgun (WGS) entry which is preliminary data.</text>
</comment>
<keyword evidence="4 8" id="KW-0378">Hydrolase</keyword>
<evidence type="ECO:0000256" key="3">
    <source>
        <dbReference type="ARBA" id="ARBA00022759"/>
    </source>
</evidence>
<dbReference type="InterPro" id="IPR033641">
    <property type="entry name" value="Cas1_I-E"/>
</dbReference>
<dbReference type="Gene3D" id="3.100.10.20">
    <property type="entry name" value="CRISPR-associated endonuclease Cas1, N-terminal domain"/>
    <property type="match status" value="1"/>
</dbReference>
<dbReference type="InterPro" id="IPR050646">
    <property type="entry name" value="Cas1"/>
</dbReference>
<evidence type="ECO:0000256" key="1">
    <source>
        <dbReference type="ARBA" id="ARBA00022722"/>
    </source>
</evidence>
<keyword evidence="3 8" id="KW-0255">Endonuclease</keyword>
<dbReference type="PANTHER" id="PTHR34353">
    <property type="entry name" value="CRISPR-ASSOCIATED ENDONUCLEASE CAS1 1"/>
    <property type="match status" value="1"/>
</dbReference>
<comment type="subunit">
    <text evidence="8">Homodimer, forms a heterotetramer with a Cas2 homodimer.</text>
</comment>
<evidence type="ECO:0000256" key="6">
    <source>
        <dbReference type="ARBA" id="ARBA00023118"/>
    </source>
</evidence>
<feature type="binding site" evidence="8">
    <location>
        <position position="245"/>
    </location>
    <ligand>
        <name>Mn(2+)</name>
        <dbReference type="ChEBI" id="CHEBI:29035"/>
    </ligand>
</feature>
<dbReference type="NCBIfam" id="TIGR03638">
    <property type="entry name" value="cas1_ECOLI"/>
    <property type="match status" value="1"/>
</dbReference>
<name>A0ABN3IJP1_9ACTN</name>
<dbReference type="NCBIfam" id="TIGR00287">
    <property type="entry name" value="cas1"/>
    <property type="match status" value="1"/>
</dbReference>
<accession>A0ABN3IJP1</accession>
<evidence type="ECO:0000256" key="4">
    <source>
        <dbReference type="ARBA" id="ARBA00022801"/>
    </source>
</evidence>
<evidence type="ECO:0000256" key="8">
    <source>
        <dbReference type="HAMAP-Rule" id="MF_01470"/>
    </source>
</evidence>
<keyword evidence="1 8" id="KW-0540">Nuclease</keyword>
<evidence type="ECO:0000313" key="10">
    <source>
        <dbReference type="EMBL" id="GAA2405599.1"/>
    </source>
</evidence>
<comment type="cofactor">
    <cofactor evidence="8">
        <name>Mg(2+)</name>
        <dbReference type="ChEBI" id="CHEBI:18420"/>
    </cofactor>
    <cofactor evidence="8">
        <name>Mn(2+)</name>
        <dbReference type="ChEBI" id="CHEBI:29035"/>
    </cofactor>
</comment>
<sequence>MTAPTASRFPHERNTARRRIAAPTLAMLPRVGDSLSFLYADVVRIVQDDTGVCAETTSADGETTRVYLPASALSCLLLGPGTSITQPAMATFARHGTTVVCTGSGGVRCYSATTSDALTTRWLEHQVHQWSDPERRLAVARQMYLKRFNVAVPPTAPLNTLRGLEGQRIKALYKHLAQQHRIGRFKRNYDPAAWDEQDPVNLALSSANTCLYGIVHAALVALGCSPALGFVHQGKQHAMVYDIADLYKAELTIPLAFSLHDSSHPEAMARRSFREGLRLYKLLPRIVADVQSLLAPDEAQPLPDGHAVELVNLWDPEVGSVPAGVNYAGQADQPHVSDPGEEPLEEDDLGDPH</sequence>
<reference evidence="10 11" key="1">
    <citation type="journal article" date="2019" name="Int. J. Syst. Evol. Microbiol.">
        <title>The Global Catalogue of Microorganisms (GCM) 10K type strain sequencing project: providing services to taxonomists for standard genome sequencing and annotation.</title>
        <authorList>
            <consortium name="The Broad Institute Genomics Platform"/>
            <consortium name="The Broad Institute Genome Sequencing Center for Infectious Disease"/>
            <person name="Wu L."/>
            <person name="Ma J."/>
        </authorList>
    </citation>
    <scope>NUCLEOTIDE SEQUENCE [LARGE SCALE GENOMIC DNA]</scope>
    <source>
        <strain evidence="10 11">JCM 6921</strain>
    </source>
</reference>
<feature type="compositionally biased region" description="Acidic residues" evidence="9">
    <location>
        <begin position="339"/>
        <end position="353"/>
    </location>
</feature>
<feature type="binding site" evidence="8">
    <location>
        <position position="165"/>
    </location>
    <ligand>
        <name>Mn(2+)</name>
        <dbReference type="ChEBI" id="CHEBI:29035"/>
    </ligand>
</feature>
<proteinExistence type="inferred from homology"/>
<evidence type="ECO:0000256" key="2">
    <source>
        <dbReference type="ARBA" id="ARBA00022723"/>
    </source>
</evidence>
<dbReference type="Proteomes" id="UP001500058">
    <property type="component" value="Unassembled WGS sequence"/>
</dbReference>
<keyword evidence="6 8" id="KW-0051">Antiviral defense</keyword>
<gene>
    <name evidence="10" type="primary">cas1e_2</name>
    <name evidence="8" type="synonym">cas1</name>
    <name evidence="10" type="ORF">GCM10010420_36840</name>
</gene>
<keyword evidence="2 8" id="KW-0479">Metal-binding</keyword>
<dbReference type="CDD" id="cd09719">
    <property type="entry name" value="Cas1_I-E"/>
    <property type="match status" value="1"/>
</dbReference>
<dbReference type="InterPro" id="IPR002729">
    <property type="entry name" value="CRISPR-assoc_Cas1"/>
</dbReference>
<evidence type="ECO:0000256" key="5">
    <source>
        <dbReference type="ARBA" id="ARBA00022842"/>
    </source>
</evidence>
<evidence type="ECO:0000256" key="7">
    <source>
        <dbReference type="ARBA" id="ARBA00023125"/>
    </source>
</evidence>
<dbReference type="Pfam" id="PF01867">
    <property type="entry name" value="Cas_Cas1"/>
    <property type="match status" value="1"/>
</dbReference>
<keyword evidence="7 8" id="KW-0238">DNA-binding</keyword>
<dbReference type="GO" id="GO:0004519">
    <property type="term" value="F:endonuclease activity"/>
    <property type="evidence" value="ECO:0007669"/>
    <property type="project" value="UniProtKB-KW"/>
</dbReference>
<dbReference type="HAMAP" id="MF_01470">
    <property type="entry name" value="Cas1"/>
    <property type="match status" value="1"/>
</dbReference>
<feature type="binding site" evidence="8">
    <location>
        <position position="232"/>
    </location>
    <ligand>
        <name>Mn(2+)</name>
        <dbReference type="ChEBI" id="CHEBI:29035"/>
    </ligand>
</feature>
<dbReference type="InterPro" id="IPR042206">
    <property type="entry name" value="CRISPR-assoc_Cas1_C"/>
</dbReference>
<comment type="function">
    <text evidence="8">CRISPR (clustered regularly interspaced short palindromic repeat), is an adaptive immune system that provides protection against mobile genetic elements (viruses, transposable elements and conjugative plasmids). CRISPR clusters contain spacers, sequences complementary to antecedent mobile elements, and target invading nucleic acids. CRISPR clusters are transcribed and processed into CRISPR RNA (crRNA). Acts as a dsDNA endonuclease. Involved in the integration of spacer DNA into the CRISPR cassette.</text>
</comment>
<organism evidence="10 11">
    <name type="scientific">Streptomyces glaucosporus</name>
    <dbReference type="NCBI Taxonomy" id="284044"/>
    <lineage>
        <taxon>Bacteria</taxon>
        <taxon>Bacillati</taxon>
        <taxon>Actinomycetota</taxon>
        <taxon>Actinomycetes</taxon>
        <taxon>Kitasatosporales</taxon>
        <taxon>Streptomycetaceae</taxon>
        <taxon>Streptomyces</taxon>
    </lineage>
</organism>
<keyword evidence="8" id="KW-0464">Manganese</keyword>
<feature type="region of interest" description="Disordered" evidence="9">
    <location>
        <begin position="323"/>
        <end position="353"/>
    </location>
</feature>
<dbReference type="EC" id="3.1.-.-" evidence="8"/>
<dbReference type="InterPro" id="IPR019851">
    <property type="entry name" value="CRISPR-assoc_Cas1_ECOLI"/>
</dbReference>
<keyword evidence="11" id="KW-1185">Reference proteome</keyword>
<dbReference type="InterPro" id="IPR042211">
    <property type="entry name" value="CRISPR-assoc_Cas1_N"/>
</dbReference>
<dbReference type="EMBL" id="BAAATJ010000017">
    <property type="protein sequence ID" value="GAA2405599.1"/>
    <property type="molecule type" value="Genomic_DNA"/>
</dbReference>
<evidence type="ECO:0000256" key="9">
    <source>
        <dbReference type="SAM" id="MobiDB-lite"/>
    </source>
</evidence>
<dbReference type="Gene3D" id="1.20.120.920">
    <property type="entry name" value="CRISPR-associated endonuclease Cas1, C-terminal domain"/>
    <property type="match status" value="1"/>
</dbReference>